<sequence length="64" mass="7143">MTKQNEEEFKGTMLTFSVFLRSCSICLLSSATSLRLVSNFLSESFVALSASSLSSVKIIQLQWF</sequence>
<protein>
    <submittedName>
        <fullName evidence="2">Uncharacterized protein</fullName>
    </submittedName>
</protein>
<name>A0A914RIJ5_PAREQ</name>
<accession>A0A914RIJ5</accession>
<evidence type="ECO:0000313" key="2">
    <source>
        <dbReference type="WBParaSite" id="PEQ_0000461201-mRNA-1"/>
    </source>
</evidence>
<dbReference type="Proteomes" id="UP000887564">
    <property type="component" value="Unplaced"/>
</dbReference>
<reference evidence="2" key="1">
    <citation type="submission" date="2022-11" db="UniProtKB">
        <authorList>
            <consortium name="WormBaseParasite"/>
        </authorList>
    </citation>
    <scope>IDENTIFICATION</scope>
</reference>
<dbReference type="AlphaFoldDB" id="A0A914RIJ5"/>
<proteinExistence type="predicted"/>
<organism evidence="1 2">
    <name type="scientific">Parascaris equorum</name>
    <name type="common">Equine roundworm</name>
    <dbReference type="NCBI Taxonomy" id="6256"/>
    <lineage>
        <taxon>Eukaryota</taxon>
        <taxon>Metazoa</taxon>
        <taxon>Ecdysozoa</taxon>
        <taxon>Nematoda</taxon>
        <taxon>Chromadorea</taxon>
        <taxon>Rhabditida</taxon>
        <taxon>Spirurina</taxon>
        <taxon>Ascaridomorpha</taxon>
        <taxon>Ascaridoidea</taxon>
        <taxon>Ascarididae</taxon>
        <taxon>Parascaris</taxon>
    </lineage>
</organism>
<dbReference type="WBParaSite" id="PEQ_0000461201-mRNA-1">
    <property type="protein sequence ID" value="PEQ_0000461201-mRNA-1"/>
    <property type="gene ID" value="PEQ_0000461201"/>
</dbReference>
<keyword evidence="1" id="KW-1185">Reference proteome</keyword>
<evidence type="ECO:0000313" key="1">
    <source>
        <dbReference type="Proteomes" id="UP000887564"/>
    </source>
</evidence>